<reference evidence="3 4" key="1">
    <citation type="journal article" date="2008" name="Nature">
        <title>The Phaeodactylum genome reveals the evolutionary history of diatom genomes.</title>
        <authorList>
            <person name="Bowler C."/>
            <person name="Allen A.E."/>
            <person name="Badger J.H."/>
            <person name="Grimwood J."/>
            <person name="Jabbari K."/>
            <person name="Kuo A."/>
            <person name="Maheswari U."/>
            <person name="Martens C."/>
            <person name="Maumus F."/>
            <person name="Otillar R.P."/>
            <person name="Rayko E."/>
            <person name="Salamov A."/>
            <person name="Vandepoele K."/>
            <person name="Beszteri B."/>
            <person name="Gruber A."/>
            <person name="Heijde M."/>
            <person name="Katinka M."/>
            <person name="Mock T."/>
            <person name="Valentin K."/>
            <person name="Verret F."/>
            <person name="Berges J.A."/>
            <person name="Brownlee C."/>
            <person name="Cadoret J.P."/>
            <person name="Chiovitti A."/>
            <person name="Choi C.J."/>
            <person name="Coesel S."/>
            <person name="De Martino A."/>
            <person name="Detter J.C."/>
            <person name="Durkin C."/>
            <person name="Falciatore A."/>
            <person name="Fournet J."/>
            <person name="Haruta M."/>
            <person name="Huysman M.J."/>
            <person name="Jenkins B.D."/>
            <person name="Jiroutova K."/>
            <person name="Jorgensen R.E."/>
            <person name="Joubert Y."/>
            <person name="Kaplan A."/>
            <person name="Kroger N."/>
            <person name="Kroth P.G."/>
            <person name="La Roche J."/>
            <person name="Lindquist E."/>
            <person name="Lommer M."/>
            <person name="Martin-Jezequel V."/>
            <person name="Lopez P.J."/>
            <person name="Lucas S."/>
            <person name="Mangogna M."/>
            <person name="McGinnis K."/>
            <person name="Medlin L.K."/>
            <person name="Montsant A."/>
            <person name="Oudot-Le Secq M.P."/>
            <person name="Napoli C."/>
            <person name="Obornik M."/>
            <person name="Parker M.S."/>
            <person name="Petit J.L."/>
            <person name="Porcel B.M."/>
            <person name="Poulsen N."/>
            <person name="Robison M."/>
            <person name="Rychlewski L."/>
            <person name="Rynearson T.A."/>
            <person name="Schmutz J."/>
            <person name="Shapiro H."/>
            <person name="Siaut M."/>
            <person name="Stanley M."/>
            <person name="Sussman M.R."/>
            <person name="Taylor A.R."/>
            <person name="Vardi A."/>
            <person name="von Dassow P."/>
            <person name="Vyverman W."/>
            <person name="Willis A."/>
            <person name="Wyrwicz L.S."/>
            <person name="Rokhsar D.S."/>
            <person name="Weissenbach J."/>
            <person name="Armbrust E.V."/>
            <person name="Green B.R."/>
            <person name="Van de Peer Y."/>
            <person name="Grigoriev I.V."/>
        </authorList>
    </citation>
    <scope>NUCLEOTIDE SEQUENCE [LARGE SCALE GENOMIC DNA]</scope>
    <source>
        <strain evidence="3 4">CCAP 1055/1</strain>
    </source>
</reference>
<keyword evidence="1" id="KW-0812">Transmembrane</keyword>
<dbReference type="KEGG" id="pti:PHATRDRAFT_41584"/>
<dbReference type="Proteomes" id="UP000000759">
    <property type="component" value="Chromosome 32"/>
</dbReference>
<organism evidence="3 4">
    <name type="scientific">Phaeodactylum tricornutum (strain CCAP 1055/1)</name>
    <dbReference type="NCBI Taxonomy" id="556484"/>
    <lineage>
        <taxon>Eukaryota</taxon>
        <taxon>Sar</taxon>
        <taxon>Stramenopiles</taxon>
        <taxon>Ochrophyta</taxon>
        <taxon>Bacillariophyta</taxon>
        <taxon>Bacillariophyceae</taxon>
        <taxon>Bacillariophycidae</taxon>
        <taxon>Naviculales</taxon>
        <taxon>Phaeodactylaceae</taxon>
        <taxon>Phaeodactylum</taxon>
    </lineage>
</organism>
<protein>
    <submittedName>
        <fullName evidence="3">Uncharacterized protein</fullName>
    </submittedName>
</protein>
<evidence type="ECO:0000256" key="2">
    <source>
        <dbReference type="SAM" id="SignalP"/>
    </source>
</evidence>
<feature type="transmembrane region" description="Helical" evidence="1">
    <location>
        <begin position="111"/>
        <end position="130"/>
    </location>
</feature>
<reference evidence="4" key="2">
    <citation type="submission" date="2008-08" db="EMBL/GenBank/DDBJ databases">
        <authorList>
            <consortium name="Diatom Consortium"/>
            <person name="Grigoriev I."/>
            <person name="Grimwood J."/>
            <person name="Kuo A."/>
            <person name="Otillar R.P."/>
            <person name="Salamov A."/>
            <person name="Detter J.C."/>
            <person name="Lindquist E."/>
            <person name="Shapiro H."/>
            <person name="Lucas S."/>
            <person name="Glavina del Rio T."/>
            <person name="Pitluck S."/>
            <person name="Rokhsar D."/>
            <person name="Bowler C."/>
        </authorList>
    </citation>
    <scope>GENOME REANNOTATION</scope>
    <source>
        <strain evidence="4">CCAP 1055/1</strain>
    </source>
</reference>
<dbReference type="InParanoid" id="B7GEL6"/>
<dbReference type="EMBL" id="CM000634">
    <property type="protein sequence ID" value="EEC42936.1"/>
    <property type="molecule type" value="Genomic_DNA"/>
</dbReference>
<name>B7GEL6_PHATC</name>
<keyword evidence="1" id="KW-1133">Transmembrane helix</keyword>
<dbReference type="eggNOG" id="ENOG502T2SH">
    <property type="taxonomic scope" value="Eukaryota"/>
</dbReference>
<dbReference type="HOGENOM" id="CLU_1096071_0_0_1"/>
<evidence type="ECO:0000256" key="1">
    <source>
        <dbReference type="SAM" id="Phobius"/>
    </source>
</evidence>
<keyword evidence="2" id="KW-0732">Signal</keyword>
<keyword evidence="4" id="KW-1185">Reference proteome</keyword>
<sequence length="254" mass="28686">MQGGFSMVLLFQWSFILGGVLNMAQSIWEALAARTKALAPLVYHFNGLADLQWAQQIREREKSKKKMVKEWNSYQSMSTDSNVSTTASASQLSTLVWHQHLHKYTAHRRSILAAATFYIAALLALSQFSYHQANTSGRARSTLALTITLFSTTGRSTYPRLRVTSEQTENKSHHVLRVWANPEVLEDLCDLSFLIGSLMDSMLDDVRVSAHFDTWAIVSSLLWLIDACLYLQSNFVMASRVKKSHDIKSDSCFV</sequence>
<evidence type="ECO:0000313" key="3">
    <source>
        <dbReference type="EMBL" id="EEC42936.1"/>
    </source>
</evidence>
<dbReference type="OrthoDB" id="52542at2759"/>
<evidence type="ECO:0000313" key="4">
    <source>
        <dbReference type="Proteomes" id="UP000000759"/>
    </source>
</evidence>
<dbReference type="PaxDb" id="2850-Phatr41584"/>
<dbReference type="GeneID" id="7199414"/>
<feature type="signal peptide" evidence="2">
    <location>
        <begin position="1"/>
        <end position="18"/>
    </location>
</feature>
<dbReference type="RefSeq" id="XP_002185571.1">
    <property type="nucleotide sequence ID" value="XM_002185535.1"/>
</dbReference>
<gene>
    <name evidence="3" type="ORF">PHATRDRAFT_41584</name>
</gene>
<proteinExistence type="predicted"/>
<keyword evidence="1" id="KW-0472">Membrane</keyword>
<dbReference type="AlphaFoldDB" id="B7GEL6"/>
<accession>B7GEL6</accession>
<feature type="chain" id="PRO_5002853204" evidence="2">
    <location>
        <begin position="19"/>
        <end position="254"/>
    </location>
</feature>